<evidence type="ECO:0000256" key="11">
    <source>
        <dbReference type="ARBA" id="ARBA00023136"/>
    </source>
</evidence>
<keyword evidence="5" id="KW-0812">Transmembrane</keyword>
<proteinExistence type="inferred from homology"/>
<evidence type="ECO:0000256" key="10">
    <source>
        <dbReference type="ARBA" id="ARBA00023033"/>
    </source>
</evidence>
<reference evidence="13" key="1">
    <citation type="submission" date="2016-06" db="EMBL/GenBank/DDBJ databases">
        <title>Parallel loss of symbiosis genes in relatives of nitrogen-fixing non-legume Parasponia.</title>
        <authorList>
            <person name="Van Velzen R."/>
            <person name="Holmer R."/>
            <person name="Bu F."/>
            <person name="Rutten L."/>
            <person name="Van Zeijl A."/>
            <person name="Liu W."/>
            <person name="Santuari L."/>
            <person name="Cao Q."/>
            <person name="Sharma T."/>
            <person name="Shen D."/>
            <person name="Roswanjaya Y."/>
            <person name="Wardhani T."/>
            <person name="Kalhor M.S."/>
            <person name="Jansen J."/>
            <person name="Van den Hoogen J."/>
            <person name="Gungor B."/>
            <person name="Hartog M."/>
            <person name="Hontelez J."/>
            <person name="Verver J."/>
            <person name="Yang W.-C."/>
            <person name="Schijlen E."/>
            <person name="Repin R."/>
            <person name="Schilthuizen M."/>
            <person name="Schranz E."/>
            <person name="Heidstra R."/>
            <person name="Miyata K."/>
            <person name="Fedorova E."/>
            <person name="Kohlen W."/>
            <person name="Bisseling T."/>
            <person name="Smit S."/>
            <person name="Geurts R."/>
        </authorList>
    </citation>
    <scope>NUCLEOTIDE SEQUENCE [LARGE SCALE GENOMIC DNA]</scope>
    <source>
        <strain evidence="13">cv. WU1-14</strain>
    </source>
</reference>
<organism evidence="12 13">
    <name type="scientific">Parasponia andersonii</name>
    <name type="common">Sponia andersonii</name>
    <dbReference type="NCBI Taxonomy" id="3476"/>
    <lineage>
        <taxon>Eukaryota</taxon>
        <taxon>Viridiplantae</taxon>
        <taxon>Streptophyta</taxon>
        <taxon>Embryophyta</taxon>
        <taxon>Tracheophyta</taxon>
        <taxon>Spermatophyta</taxon>
        <taxon>Magnoliopsida</taxon>
        <taxon>eudicotyledons</taxon>
        <taxon>Gunneridae</taxon>
        <taxon>Pentapetalae</taxon>
        <taxon>rosids</taxon>
        <taxon>fabids</taxon>
        <taxon>Rosales</taxon>
        <taxon>Cannabaceae</taxon>
        <taxon>Parasponia</taxon>
    </lineage>
</organism>
<dbReference type="PRINTS" id="PR00463">
    <property type="entry name" value="EP450I"/>
</dbReference>
<dbReference type="InterPro" id="IPR036396">
    <property type="entry name" value="Cyt_P450_sf"/>
</dbReference>
<dbReference type="Pfam" id="PF00067">
    <property type="entry name" value="p450"/>
    <property type="match status" value="1"/>
</dbReference>
<evidence type="ECO:0000256" key="8">
    <source>
        <dbReference type="ARBA" id="ARBA00023002"/>
    </source>
</evidence>
<dbReference type="InterPro" id="IPR001128">
    <property type="entry name" value="Cyt_P450"/>
</dbReference>
<evidence type="ECO:0000256" key="1">
    <source>
        <dbReference type="ARBA" id="ARBA00001971"/>
    </source>
</evidence>
<dbReference type="GO" id="GO:0004497">
    <property type="term" value="F:monooxygenase activity"/>
    <property type="evidence" value="ECO:0007669"/>
    <property type="project" value="UniProtKB-KW"/>
</dbReference>
<dbReference type="GO" id="GO:0020037">
    <property type="term" value="F:heme binding"/>
    <property type="evidence" value="ECO:0007669"/>
    <property type="project" value="InterPro"/>
</dbReference>
<dbReference type="PANTHER" id="PTHR47953:SF19">
    <property type="entry name" value="OS06G0641600 PROTEIN"/>
    <property type="match status" value="1"/>
</dbReference>
<protein>
    <submittedName>
        <fullName evidence="12">Cytochrome P450, E-class, group I</fullName>
    </submittedName>
</protein>
<evidence type="ECO:0000256" key="7">
    <source>
        <dbReference type="ARBA" id="ARBA00022989"/>
    </source>
</evidence>
<keyword evidence="7" id="KW-1133">Transmembrane helix</keyword>
<comment type="caution">
    <text evidence="12">The sequence shown here is derived from an EMBL/GenBank/DDBJ whole genome shotgun (WGS) entry which is preliminary data.</text>
</comment>
<dbReference type="SUPFAM" id="SSF48264">
    <property type="entry name" value="Cytochrome P450"/>
    <property type="match status" value="1"/>
</dbReference>
<dbReference type="GO" id="GO:0016020">
    <property type="term" value="C:membrane"/>
    <property type="evidence" value="ECO:0007669"/>
    <property type="project" value="UniProtKB-SubCell"/>
</dbReference>
<dbReference type="InterPro" id="IPR052306">
    <property type="entry name" value="CYP450_71D"/>
</dbReference>
<evidence type="ECO:0000313" key="13">
    <source>
        <dbReference type="Proteomes" id="UP000237105"/>
    </source>
</evidence>
<keyword evidence="9" id="KW-0408">Iron</keyword>
<gene>
    <name evidence="12" type="ORF">PanWU01x14_273840</name>
</gene>
<evidence type="ECO:0000256" key="2">
    <source>
        <dbReference type="ARBA" id="ARBA00004167"/>
    </source>
</evidence>
<dbReference type="STRING" id="3476.A0A2P5B3T2"/>
<dbReference type="GO" id="GO:0005506">
    <property type="term" value="F:iron ion binding"/>
    <property type="evidence" value="ECO:0007669"/>
    <property type="project" value="InterPro"/>
</dbReference>
<accession>A0A2P5B3T2</accession>
<evidence type="ECO:0000313" key="12">
    <source>
        <dbReference type="EMBL" id="PON43445.1"/>
    </source>
</evidence>
<dbReference type="EMBL" id="JXTB01000371">
    <property type="protein sequence ID" value="PON43445.1"/>
    <property type="molecule type" value="Genomic_DNA"/>
</dbReference>
<evidence type="ECO:0000256" key="3">
    <source>
        <dbReference type="ARBA" id="ARBA00010617"/>
    </source>
</evidence>
<dbReference type="PANTHER" id="PTHR47953">
    <property type="entry name" value="OS08G0105600 PROTEIN"/>
    <property type="match status" value="1"/>
</dbReference>
<keyword evidence="11" id="KW-0472">Membrane</keyword>
<keyword evidence="6" id="KW-0479">Metal-binding</keyword>
<dbReference type="Gene3D" id="1.10.630.10">
    <property type="entry name" value="Cytochrome P450"/>
    <property type="match status" value="2"/>
</dbReference>
<evidence type="ECO:0000256" key="5">
    <source>
        <dbReference type="ARBA" id="ARBA00022692"/>
    </source>
</evidence>
<comment type="cofactor">
    <cofactor evidence="1">
        <name>heme</name>
        <dbReference type="ChEBI" id="CHEBI:30413"/>
    </cofactor>
</comment>
<dbReference type="Proteomes" id="UP000237105">
    <property type="component" value="Unassembled WGS sequence"/>
</dbReference>
<dbReference type="OrthoDB" id="1154007at2759"/>
<name>A0A2P5B3T2_PARAD</name>
<dbReference type="InterPro" id="IPR002401">
    <property type="entry name" value="Cyt_P450_E_grp-I"/>
</dbReference>
<keyword evidence="8" id="KW-0560">Oxidoreductase</keyword>
<keyword evidence="10" id="KW-0503">Monooxygenase</keyword>
<evidence type="ECO:0000256" key="6">
    <source>
        <dbReference type="ARBA" id="ARBA00022723"/>
    </source>
</evidence>
<evidence type="ECO:0000256" key="4">
    <source>
        <dbReference type="ARBA" id="ARBA00022617"/>
    </source>
</evidence>
<comment type="similarity">
    <text evidence="3">Belongs to the cytochrome P450 family.</text>
</comment>
<keyword evidence="13" id="KW-1185">Reference proteome</keyword>
<sequence length="187" mass="20775">MLPTENNLNTGGESQQQPELLIAAGFSASEAFPSQKRLLWISGLGPKLEKNVQTVDIILEKIINEPNEDKATTSKAERGKADCLLDVLLSLQDEDKLAFPFETENIKAIILASIYDVLISGSETSSTVLEWAMLEMLKNPRVMEKAQAESEDEKFYPERFVNSSVDFKGTNFEYIPFGGGRRISPSI</sequence>
<comment type="subcellular location">
    <subcellularLocation>
        <location evidence="2">Membrane</location>
        <topology evidence="2">Single-pass membrane protein</topology>
    </subcellularLocation>
</comment>
<keyword evidence="4" id="KW-0349">Heme</keyword>
<dbReference type="AlphaFoldDB" id="A0A2P5B3T2"/>
<evidence type="ECO:0000256" key="9">
    <source>
        <dbReference type="ARBA" id="ARBA00023004"/>
    </source>
</evidence>
<dbReference type="GO" id="GO:0016705">
    <property type="term" value="F:oxidoreductase activity, acting on paired donors, with incorporation or reduction of molecular oxygen"/>
    <property type="evidence" value="ECO:0007669"/>
    <property type="project" value="InterPro"/>
</dbReference>